<feature type="region of interest" description="Disordered" evidence="1">
    <location>
        <begin position="30"/>
        <end position="77"/>
    </location>
</feature>
<evidence type="ECO:0000313" key="3">
    <source>
        <dbReference type="EMBL" id="MBB4842746.1"/>
    </source>
</evidence>
<dbReference type="EMBL" id="JACHLP010000002">
    <property type="protein sequence ID" value="MBB4842746.1"/>
    <property type="molecule type" value="Genomic_DNA"/>
</dbReference>
<protein>
    <submittedName>
        <fullName evidence="3">Uncharacterized protein</fullName>
    </submittedName>
</protein>
<keyword evidence="4" id="KW-1185">Reference proteome</keyword>
<dbReference type="PROSITE" id="PS51318">
    <property type="entry name" value="TAT"/>
    <property type="match status" value="1"/>
</dbReference>
<dbReference type="InterPro" id="IPR006311">
    <property type="entry name" value="TAT_signal"/>
</dbReference>
<name>A0A840L459_9BURK</name>
<gene>
    <name evidence="3" type="ORF">HNP55_001261</name>
</gene>
<organism evidence="3 4">
    <name type="scientific">Roseateles oligotrophus</name>
    <dbReference type="NCBI Taxonomy" id="1769250"/>
    <lineage>
        <taxon>Bacteria</taxon>
        <taxon>Pseudomonadati</taxon>
        <taxon>Pseudomonadota</taxon>
        <taxon>Betaproteobacteria</taxon>
        <taxon>Burkholderiales</taxon>
        <taxon>Sphaerotilaceae</taxon>
        <taxon>Roseateles</taxon>
    </lineage>
</organism>
<dbReference type="AlphaFoldDB" id="A0A840L459"/>
<proteinExistence type="predicted"/>
<keyword evidence="2" id="KW-0732">Signal</keyword>
<evidence type="ECO:0000256" key="1">
    <source>
        <dbReference type="SAM" id="MobiDB-lite"/>
    </source>
</evidence>
<evidence type="ECO:0000256" key="2">
    <source>
        <dbReference type="SAM" id="SignalP"/>
    </source>
</evidence>
<sequence length="185" mass="19875">MSRPASRRRSLGLLTALALTLLATWWAASSEDQEDLARPSAAAQRSAAPPPAARRDRPAEAKAREAEAAAPSWAPVQRQAWAEVPERQFAAWAPPPPPPPPKIVAAPSTPPPPMAPPFPYQLIGRLVEGSKAQGLLAGPNRSLAVQVGDVVDGQWRVDQIHERGLNLTWLPAQLPQIIAFRPTSP</sequence>
<evidence type="ECO:0000313" key="4">
    <source>
        <dbReference type="Proteomes" id="UP000562027"/>
    </source>
</evidence>
<reference evidence="3 4" key="1">
    <citation type="submission" date="2020-08" db="EMBL/GenBank/DDBJ databases">
        <title>Functional genomics of gut bacteria from endangered species of beetles.</title>
        <authorList>
            <person name="Carlos-Shanley C."/>
        </authorList>
    </citation>
    <scope>NUCLEOTIDE SEQUENCE [LARGE SCALE GENOMIC DNA]</scope>
    <source>
        <strain evidence="3 4">S00239</strain>
    </source>
</reference>
<comment type="caution">
    <text evidence="3">The sequence shown here is derived from an EMBL/GenBank/DDBJ whole genome shotgun (WGS) entry which is preliminary data.</text>
</comment>
<feature type="signal peptide" evidence="2">
    <location>
        <begin position="1"/>
        <end position="27"/>
    </location>
</feature>
<feature type="compositionally biased region" description="Basic and acidic residues" evidence="1">
    <location>
        <begin position="53"/>
        <end position="67"/>
    </location>
</feature>
<dbReference type="RefSeq" id="WP_184297338.1">
    <property type="nucleotide sequence ID" value="NZ_JACHLP010000002.1"/>
</dbReference>
<accession>A0A840L459</accession>
<dbReference type="Proteomes" id="UP000562027">
    <property type="component" value="Unassembled WGS sequence"/>
</dbReference>
<feature type="chain" id="PRO_5032855061" evidence="2">
    <location>
        <begin position="28"/>
        <end position="185"/>
    </location>
</feature>
<feature type="compositionally biased region" description="Low complexity" evidence="1">
    <location>
        <begin position="38"/>
        <end position="47"/>
    </location>
</feature>